<feature type="compositionally biased region" description="Basic and acidic residues" evidence="1">
    <location>
        <begin position="93"/>
        <end position="109"/>
    </location>
</feature>
<evidence type="ECO:0000256" key="1">
    <source>
        <dbReference type="SAM" id="MobiDB-lite"/>
    </source>
</evidence>
<dbReference type="AlphaFoldDB" id="A0A3D8SWQ0"/>
<organism evidence="2 3">
    <name type="scientific">Aspergillus mulundensis</name>
    <dbReference type="NCBI Taxonomy" id="1810919"/>
    <lineage>
        <taxon>Eukaryota</taxon>
        <taxon>Fungi</taxon>
        <taxon>Dikarya</taxon>
        <taxon>Ascomycota</taxon>
        <taxon>Pezizomycotina</taxon>
        <taxon>Eurotiomycetes</taxon>
        <taxon>Eurotiomycetidae</taxon>
        <taxon>Eurotiales</taxon>
        <taxon>Aspergillaceae</taxon>
        <taxon>Aspergillus</taxon>
        <taxon>Aspergillus subgen. Nidulantes</taxon>
    </lineage>
</organism>
<evidence type="ECO:0000313" key="2">
    <source>
        <dbReference type="EMBL" id="RDW90735.1"/>
    </source>
</evidence>
<comment type="caution">
    <text evidence="2">The sequence shown here is derived from an EMBL/GenBank/DDBJ whole genome shotgun (WGS) entry which is preliminary data.</text>
</comment>
<proteinExistence type="predicted"/>
<gene>
    <name evidence="2" type="ORF">DSM5745_02510</name>
</gene>
<dbReference type="RefSeq" id="XP_026607689.1">
    <property type="nucleotide sequence ID" value="XM_026744526.1"/>
</dbReference>
<dbReference type="OrthoDB" id="4509699at2759"/>
<feature type="compositionally biased region" description="Basic and acidic residues" evidence="1">
    <location>
        <begin position="194"/>
        <end position="206"/>
    </location>
</feature>
<reference evidence="2 3" key="1">
    <citation type="journal article" date="2018" name="IMA Fungus">
        <title>IMA Genome-F 9: Draft genome sequence of Annulohypoxylon stygium, Aspergillus mulundensis, Berkeleyomyces basicola (syn. Thielaviopsis basicola), Ceratocystis smalleyi, two Cercospora beticola strains, Coleophoma cylindrospora, Fusarium fracticaudum, Phialophora cf. hyalina, and Morchella septimelata.</title>
        <authorList>
            <person name="Wingfield B.D."/>
            <person name="Bills G.F."/>
            <person name="Dong Y."/>
            <person name="Huang W."/>
            <person name="Nel W.J."/>
            <person name="Swalarsk-Parry B.S."/>
            <person name="Vaghefi N."/>
            <person name="Wilken P.M."/>
            <person name="An Z."/>
            <person name="de Beer Z.W."/>
            <person name="De Vos L."/>
            <person name="Chen L."/>
            <person name="Duong T.A."/>
            <person name="Gao Y."/>
            <person name="Hammerbacher A."/>
            <person name="Kikkert J.R."/>
            <person name="Li Y."/>
            <person name="Li H."/>
            <person name="Li K."/>
            <person name="Li Q."/>
            <person name="Liu X."/>
            <person name="Ma X."/>
            <person name="Naidoo K."/>
            <person name="Pethybridge S.J."/>
            <person name="Sun J."/>
            <person name="Steenkamp E.T."/>
            <person name="van der Nest M.A."/>
            <person name="van Wyk S."/>
            <person name="Wingfield M.J."/>
            <person name="Xiong C."/>
            <person name="Yue Q."/>
            <person name="Zhang X."/>
        </authorList>
    </citation>
    <scope>NUCLEOTIDE SEQUENCE [LARGE SCALE GENOMIC DNA]</scope>
    <source>
        <strain evidence="2 3">DSM 5745</strain>
    </source>
</reference>
<protein>
    <submittedName>
        <fullName evidence="2">Uncharacterized protein</fullName>
    </submittedName>
</protein>
<evidence type="ECO:0000313" key="3">
    <source>
        <dbReference type="Proteomes" id="UP000256690"/>
    </source>
</evidence>
<accession>A0A3D8SWQ0</accession>
<dbReference type="GeneID" id="38112880"/>
<keyword evidence="3" id="KW-1185">Reference proteome</keyword>
<feature type="region of interest" description="Disordered" evidence="1">
    <location>
        <begin position="180"/>
        <end position="206"/>
    </location>
</feature>
<name>A0A3D8SWQ0_9EURO</name>
<sequence>MPISQRKQALLEANRTGQIPLVGSKYAGWYHAPNGKRYFGLGTVMEIGLTHDGGFYVRSEPVPNMPDKRWTFFDPATDEDMPADQLPEDYDEKCDRAEDHPRPGRDFHKMPTPKPGKKPGDVAYGFYTSAKGLLHFGPGRVVTNYFREDGSLRSYAVEPLSVRGGLPFWESDTGDDIAEEDLPRSYYSGSLETQQRKNKDRPRWEDPPEKDDWLYWYGRLPPMPDCDVVERYPRLGTEHSGAYFAPDGQWFAGVGTVVAVGYTPYAAGFRCWYVFVEPITGKSGGVYDFFHPKTYEWMDELPSNPIPGESCAPSVRRKLPTRWYNLPAIRRQPNIGEEYSGRYFPPNAPKRDVYLGVGKVLRTGVTKEGRIWVDVAPIPGKRGGHYTFFNPWTGKTMPDEYLPNEE</sequence>
<dbReference type="Proteomes" id="UP000256690">
    <property type="component" value="Unassembled WGS sequence"/>
</dbReference>
<feature type="region of interest" description="Disordered" evidence="1">
    <location>
        <begin position="93"/>
        <end position="119"/>
    </location>
</feature>
<dbReference type="EMBL" id="PVWQ01000002">
    <property type="protein sequence ID" value="RDW90735.1"/>
    <property type="molecule type" value="Genomic_DNA"/>
</dbReference>